<comment type="caution">
    <text evidence="3">The sequence shown here is derived from an EMBL/GenBank/DDBJ whole genome shotgun (WGS) entry which is preliminary data.</text>
</comment>
<feature type="non-terminal residue" evidence="3">
    <location>
        <position position="1"/>
    </location>
</feature>
<feature type="non-terminal residue" evidence="3">
    <location>
        <position position="103"/>
    </location>
</feature>
<feature type="transmembrane region" description="Helical" evidence="2">
    <location>
        <begin position="57"/>
        <end position="73"/>
    </location>
</feature>
<reference evidence="3 4" key="1">
    <citation type="submission" date="2020-02" db="EMBL/GenBank/DDBJ databases">
        <title>A chromosome-scale genome assembly of the black bullhead catfish (Ameiurus melas).</title>
        <authorList>
            <person name="Wen M."/>
            <person name="Zham M."/>
            <person name="Cabau C."/>
            <person name="Klopp C."/>
            <person name="Donnadieu C."/>
            <person name="Roques C."/>
            <person name="Bouchez O."/>
            <person name="Lampietro C."/>
            <person name="Jouanno E."/>
            <person name="Herpin A."/>
            <person name="Louis A."/>
            <person name="Berthelot C."/>
            <person name="Parey E."/>
            <person name="Roest-Crollius H."/>
            <person name="Braasch I."/>
            <person name="Postlethwait J."/>
            <person name="Robinson-Rechavi M."/>
            <person name="Echchiki A."/>
            <person name="Begum T."/>
            <person name="Montfort J."/>
            <person name="Schartl M."/>
            <person name="Bobe J."/>
            <person name="Guiguen Y."/>
        </authorList>
    </citation>
    <scope>NUCLEOTIDE SEQUENCE [LARGE SCALE GENOMIC DNA]</scope>
    <source>
        <strain evidence="3">M_S1</strain>
        <tissue evidence="3">Blood</tissue>
    </source>
</reference>
<evidence type="ECO:0008006" key="5">
    <source>
        <dbReference type="Google" id="ProtNLM"/>
    </source>
</evidence>
<feature type="compositionally biased region" description="Basic and acidic residues" evidence="1">
    <location>
        <begin position="13"/>
        <end position="23"/>
    </location>
</feature>
<dbReference type="AlphaFoldDB" id="A0A7J6AS56"/>
<keyword evidence="4" id="KW-1185">Reference proteome</keyword>
<evidence type="ECO:0000256" key="2">
    <source>
        <dbReference type="SAM" id="Phobius"/>
    </source>
</evidence>
<keyword evidence="2" id="KW-1133">Transmembrane helix</keyword>
<keyword evidence="2" id="KW-0472">Membrane</keyword>
<protein>
    <recommendedName>
        <fullName evidence="5">Transmembrane protein</fullName>
    </recommendedName>
</protein>
<evidence type="ECO:0000313" key="3">
    <source>
        <dbReference type="EMBL" id="KAF4085732.1"/>
    </source>
</evidence>
<evidence type="ECO:0000256" key="1">
    <source>
        <dbReference type="SAM" id="MobiDB-lite"/>
    </source>
</evidence>
<gene>
    <name evidence="3" type="ORF">AMELA_G00098360</name>
</gene>
<proteinExistence type="predicted"/>
<name>A0A7J6AS56_AMEME</name>
<dbReference type="Proteomes" id="UP000593565">
    <property type="component" value="Unassembled WGS sequence"/>
</dbReference>
<organism evidence="3 4">
    <name type="scientific">Ameiurus melas</name>
    <name type="common">Black bullhead</name>
    <name type="synonym">Silurus melas</name>
    <dbReference type="NCBI Taxonomy" id="219545"/>
    <lineage>
        <taxon>Eukaryota</taxon>
        <taxon>Metazoa</taxon>
        <taxon>Chordata</taxon>
        <taxon>Craniata</taxon>
        <taxon>Vertebrata</taxon>
        <taxon>Euteleostomi</taxon>
        <taxon>Actinopterygii</taxon>
        <taxon>Neopterygii</taxon>
        <taxon>Teleostei</taxon>
        <taxon>Ostariophysi</taxon>
        <taxon>Siluriformes</taxon>
        <taxon>Ictaluridae</taxon>
        <taxon>Ameiurus</taxon>
    </lineage>
</organism>
<accession>A0A7J6AS56</accession>
<sequence>PRRAQCSAAQSETGDRAQSREHREEEDDASKSGIRQNLGAFSETFNSVRFGTKMSCIWIPAVWIPAFFALLAFQEGRESKRERVERERERKAGFPVPRHAVFW</sequence>
<feature type="region of interest" description="Disordered" evidence="1">
    <location>
        <begin position="1"/>
        <end position="35"/>
    </location>
</feature>
<dbReference type="EMBL" id="JAAGNN010000008">
    <property type="protein sequence ID" value="KAF4085732.1"/>
    <property type="molecule type" value="Genomic_DNA"/>
</dbReference>
<keyword evidence="2" id="KW-0812">Transmembrane</keyword>
<evidence type="ECO:0000313" key="4">
    <source>
        <dbReference type="Proteomes" id="UP000593565"/>
    </source>
</evidence>